<feature type="compositionally biased region" description="Basic and acidic residues" evidence="1">
    <location>
        <begin position="63"/>
        <end position="73"/>
    </location>
</feature>
<gene>
    <name evidence="2" type="ORF">Leucomu_09415</name>
</gene>
<feature type="region of interest" description="Disordered" evidence="1">
    <location>
        <begin position="22"/>
        <end position="73"/>
    </location>
</feature>
<organism evidence="2 3">
    <name type="scientific">Leucobacter muris</name>
    <dbReference type="NCBI Taxonomy" id="1935379"/>
    <lineage>
        <taxon>Bacteria</taxon>
        <taxon>Bacillati</taxon>
        <taxon>Actinomycetota</taxon>
        <taxon>Actinomycetes</taxon>
        <taxon>Micrococcales</taxon>
        <taxon>Microbacteriaceae</taxon>
        <taxon>Leucobacter</taxon>
    </lineage>
</organism>
<evidence type="ECO:0000313" key="3">
    <source>
        <dbReference type="Proteomes" id="UP000285768"/>
    </source>
</evidence>
<dbReference type="EMBL" id="CP035037">
    <property type="protein sequence ID" value="QAB18109.1"/>
    <property type="molecule type" value="Genomic_DNA"/>
</dbReference>
<feature type="compositionally biased region" description="Acidic residues" evidence="1">
    <location>
        <begin position="27"/>
        <end position="36"/>
    </location>
</feature>
<dbReference type="RefSeq" id="WP_128387053.1">
    <property type="nucleotide sequence ID" value="NZ_CP035037.1"/>
</dbReference>
<protein>
    <submittedName>
        <fullName evidence="2">Uncharacterized protein</fullName>
    </submittedName>
</protein>
<dbReference type="Proteomes" id="UP000285768">
    <property type="component" value="Chromosome"/>
</dbReference>
<keyword evidence="3" id="KW-1185">Reference proteome</keyword>
<reference evidence="2 3" key="1">
    <citation type="submission" date="2019-01" db="EMBL/GenBank/DDBJ databases">
        <title>Leucobacter muris sp. nov. isolated from the nose of a laboratory mouse.</title>
        <authorList>
            <person name="Benga L."/>
            <person name="Sproeer C."/>
            <person name="Schumann P."/>
            <person name="Verbarg S."/>
            <person name="Bunk B."/>
            <person name="Engelhardt E."/>
            <person name="Benten P.M."/>
            <person name="Sager M."/>
        </authorList>
    </citation>
    <scope>NUCLEOTIDE SEQUENCE [LARGE SCALE GENOMIC DNA]</scope>
    <source>
        <strain evidence="2 3">DSM 101948</strain>
    </source>
</reference>
<proteinExistence type="predicted"/>
<evidence type="ECO:0000256" key="1">
    <source>
        <dbReference type="SAM" id="MobiDB-lite"/>
    </source>
</evidence>
<accession>A0ABX5QG97</accession>
<name>A0ABX5QG97_9MICO</name>
<sequence length="73" mass="8249">MAQIWEQNEEKDQDDELVVTEHRDDSELAVDPDEEQAVQTTEEDPRAALDELGEDVSSSAARRGHEDLEDPGR</sequence>
<evidence type="ECO:0000313" key="2">
    <source>
        <dbReference type="EMBL" id="QAB18109.1"/>
    </source>
</evidence>